<sequence>MERVTLQSEGETLMDNELLKSIRKSDHLPIILVPGFWLGAWAWEEVAGILRSSGYNVSSLTLPGLESVNVDRSTITLSDHVDSICEAVKAAKEPVVLVVHSAAAISGYAVSDRIPEQIAAMVYVDTFPAKDAMNPEFDANEMPLPSWEELDEADIRGMSDEHRNLLKQRAIPVPGNVVRETPVLVNDRRLVVPSTVVCTSHSSDELKSVVREGYTWIRGLSELQDVTYIDLATHHWPMWSRPKELATIIGNVAQRKH</sequence>
<comment type="caution">
    <text evidence="2">The sequence shown here is derived from an EMBL/GenBank/DDBJ whole genome shotgun (WGS) entry which is preliminary data.</text>
</comment>
<reference evidence="2" key="1">
    <citation type="submission" date="2021-05" db="EMBL/GenBank/DDBJ databases">
        <title>Novel Bacillus species.</title>
        <authorList>
            <person name="Liu G."/>
        </authorList>
    </citation>
    <scope>NUCLEOTIDE SEQUENCE</scope>
    <source>
        <strain evidence="2">FJAT-49825</strain>
    </source>
</reference>
<proteinExistence type="predicted"/>
<keyword evidence="3" id="KW-1185">Reference proteome</keyword>
<dbReference type="SUPFAM" id="SSF53474">
    <property type="entry name" value="alpha/beta-Hydrolases"/>
    <property type="match status" value="1"/>
</dbReference>
<evidence type="ECO:0000313" key="2">
    <source>
        <dbReference type="EMBL" id="MBS4214076.1"/>
    </source>
</evidence>
<dbReference type="Gene3D" id="3.40.50.1820">
    <property type="entry name" value="alpha/beta hydrolase"/>
    <property type="match status" value="1"/>
</dbReference>
<keyword evidence="2" id="KW-0378">Hydrolase</keyword>
<protein>
    <submittedName>
        <fullName evidence="2">Alpha/beta fold hydrolase</fullName>
    </submittedName>
</protein>
<dbReference type="GO" id="GO:0016787">
    <property type="term" value="F:hydrolase activity"/>
    <property type="evidence" value="ECO:0007669"/>
    <property type="project" value="UniProtKB-KW"/>
</dbReference>
<dbReference type="AlphaFoldDB" id="A0A942U7Z5"/>
<dbReference type="InterPro" id="IPR000073">
    <property type="entry name" value="AB_hydrolase_1"/>
</dbReference>
<dbReference type="EMBL" id="JAGYPF010000003">
    <property type="protein sequence ID" value="MBS4214076.1"/>
    <property type="molecule type" value="Genomic_DNA"/>
</dbReference>
<evidence type="ECO:0000313" key="3">
    <source>
        <dbReference type="Proteomes" id="UP000679749"/>
    </source>
</evidence>
<dbReference type="PANTHER" id="PTHR37017:SF11">
    <property type="entry name" value="ESTERASE_LIPASE_THIOESTERASE DOMAIN-CONTAINING PROTEIN"/>
    <property type="match status" value="1"/>
</dbReference>
<evidence type="ECO:0000259" key="1">
    <source>
        <dbReference type="Pfam" id="PF12697"/>
    </source>
</evidence>
<dbReference type="InterPro" id="IPR029058">
    <property type="entry name" value="AB_hydrolase_fold"/>
</dbReference>
<dbReference type="Pfam" id="PF12697">
    <property type="entry name" value="Abhydrolase_6"/>
    <property type="match status" value="1"/>
</dbReference>
<accession>A0A942U7Z5</accession>
<organism evidence="2 3">
    <name type="scientific">Neobacillus rhizophilus</name>
    <dbReference type="NCBI Taxonomy" id="2833579"/>
    <lineage>
        <taxon>Bacteria</taxon>
        <taxon>Bacillati</taxon>
        <taxon>Bacillota</taxon>
        <taxon>Bacilli</taxon>
        <taxon>Bacillales</taxon>
        <taxon>Bacillaceae</taxon>
        <taxon>Neobacillus</taxon>
    </lineage>
</organism>
<dbReference type="RefSeq" id="WP_213118575.1">
    <property type="nucleotide sequence ID" value="NZ_JAGYPF010000003.1"/>
</dbReference>
<dbReference type="PANTHER" id="PTHR37017">
    <property type="entry name" value="AB HYDROLASE-1 DOMAIN-CONTAINING PROTEIN-RELATED"/>
    <property type="match status" value="1"/>
</dbReference>
<gene>
    <name evidence="2" type="ORF">KHA99_16605</name>
</gene>
<feature type="domain" description="AB hydrolase-1" evidence="1">
    <location>
        <begin position="30"/>
        <end position="246"/>
    </location>
</feature>
<dbReference type="InterPro" id="IPR052897">
    <property type="entry name" value="Sec-Metab_Biosynth_Hydrolase"/>
</dbReference>
<dbReference type="Proteomes" id="UP000679749">
    <property type="component" value="Unassembled WGS sequence"/>
</dbReference>
<name>A0A942U7Z5_9BACI</name>